<comment type="pathway">
    <text evidence="5">Carbohydrate biosynthesis; dTDP-L-rhamnose biosynthesis.</text>
</comment>
<dbReference type="InterPro" id="IPR005913">
    <property type="entry name" value="dTDP_dehydrorham_reduct"/>
</dbReference>
<dbReference type="Gene3D" id="2.60.120.10">
    <property type="entry name" value="Jelly Rolls"/>
    <property type="match status" value="1"/>
</dbReference>
<sequence>MNPTASPHGPVFGKSLGTRDTPIPGVLLFDLPVHGDNRGWFKENWQREKMAAAGLADFTPVQNNISFNETAGTTRGIHAEPWDKFISVATGAVFGAWVDLREGASFGTVFTTVLDPSCAIYVPAGVGNAFQTLVDDTAYSYLVNDHWSAAAQHLYTFLNLGDTTVNIPWPIPLAQAELSEKDKNHPFLSEVVPMKGKKTLVLGSNGQLGRAIKAFHGADPHVDYATRSDLELAGPAPFSGFDFTAYDTIINAAAYTAVDGAQTQAGRAAAWAVNATAVAALASACTQHNITLVHISSDYVFDGSLEVHGEEEPLSPLGVYGQSKAAGDVAAATTPKHYIIRTSWVIGDGSNFVATMATLAAKGVKPSVVNDQFGRLTFTEDIVHAVKHLLDTRPPYGAYNVSNTGPSQSWAQIAADVYEHLGYPRDFVTGISTADYFADKENIAPRPVHSTLNLAKLQAAGNSPPPAAQRLGEYLQSRRER</sequence>
<dbReference type="PANTHER" id="PTHR10491:SF4">
    <property type="entry name" value="METHIONINE ADENOSYLTRANSFERASE 2 SUBUNIT BETA"/>
    <property type="match status" value="1"/>
</dbReference>
<evidence type="ECO:0000256" key="2">
    <source>
        <dbReference type="ARBA" id="ARBA00010944"/>
    </source>
</evidence>
<keyword evidence="5" id="KW-0521">NADP</keyword>
<protein>
    <recommendedName>
        <fullName evidence="5">dTDP-4-dehydrorhamnose reductase</fullName>
        <ecNumber evidence="5">1.1.1.133</ecNumber>
    </recommendedName>
</protein>
<dbReference type="InterPro" id="IPR036291">
    <property type="entry name" value="NAD(P)-bd_dom_sf"/>
</dbReference>
<keyword evidence="8" id="KW-1185">Reference proteome</keyword>
<dbReference type="OrthoDB" id="9803892at2"/>
<dbReference type="Pfam" id="PF00908">
    <property type="entry name" value="dTDP_sugar_isom"/>
    <property type="match status" value="1"/>
</dbReference>
<dbReference type="PANTHER" id="PTHR10491">
    <property type="entry name" value="DTDP-4-DEHYDRORHAMNOSE REDUCTASE"/>
    <property type="match status" value="1"/>
</dbReference>
<dbReference type="CDD" id="cd00438">
    <property type="entry name" value="cupin_RmlC"/>
    <property type="match status" value="1"/>
</dbReference>
<name>A0A2V3DVI5_9MICC</name>
<feature type="site" description="Participates in a stacking interaction with the thymidine ring of dTDP-4-oxo-6-deoxyglucose" evidence="4">
    <location>
        <position position="147"/>
    </location>
</feature>
<comment type="caution">
    <text evidence="7">The sequence shown here is derived from an EMBL/GenBank/DDBJ whole genome shotgun (WGS) entry which is preliminary data.</text>
</comment>
<evidence type="ECO:0000256" key="3">
    <source>
        <dbReference type="PIRSR" id="PIRSR600888-1"/>
    </source>
</evidence>
<dbReference type="Gene3D" id="3.40.50.720">
    <property type="entry name" value="NAD(P)-binding Rossmann-like Domain"/>
    <property type="match status" value="1"/>
</dbReference>
<dbReference type="SUPFAM" id="SSF51182">
    <property type="entry name" value="RmlC-like cupins"/>
    <property type="match status" value="1"/>
</dbReference>
<dbReference type="GO" id="GO:0019305">
    <property type="term" value="P:dTDP-rhamnose biosynthetic process"/>
    <property type="evidence" value="ECO:0007669"/>
    <property type="project" value="UniProtKB-UniPathway"/>
</dbReference>
<evidence type="ECO:0000256" key="1">
    <source>
        <dbReference type="ARBA" id="ARBA00010154"/>
    </source>
</evidence>
<dbReference type="Proteomes" id="UP000246303">
    <property type="component" value="Unassembled WGS sequence"/>
</dbReference>
<evidence type="ECO:0000256" key="5">
    <source>
        <dbReference type="RuleBase" id="RU364082"/>
    </source>
</evidence>
<comment type="similarity">
    <text evidence="2 5">Belongs to the dTDP-4-dehydrorhamnose reductase family.</text>
</comment>
<dbReference type="SUPFAM" id="SSF51735">
    <property type="entry name" value="NAD(P)-binding Rossmann-fold domains"/>
    <property type="match status" value="1"/>
</dbReference>
<evidence type="ECO:0000256" key="4">
    <source>
        <dbReference type="PIRSR" id="PIRSR600888-3"/>
    </source>
</evidence>
<feature type="active site" description="Proton acceptor" evidence="3">
    <location>
        <position position="78"/>
    </location>
</feature>
<accession>A0A2V3DVI5</accession>
<dbReference type="EC" id="1.1.1.133" evidence="5"/>
<evidence type="ECO:0000313" key="7">
    <source>
        <dbReference type="EMBL" id="PXA69321.1"/>
    </source>
</evidence>
<dbReference type="EMBL" id="QHLZ01000001">
    <property type="protein sequence ID" value="PXA69321.1"/>
    <property type="molecule type" value="Genomic_DNA"/>
</dbReference>
<dbReference type="Pfam" id="PF04321">
    <property type="entry name" value="RmlD_sub_bind"/>
    <property type="match status" value="1"/>
</dbReference>
<dbReference type="UniPathway" id="UPA00124"/>
<feature type="active site" description="Proton donor" evidence="3">
    <location>
        <position position="141"/>
    </location>
</feature>
<dbReference type="GO" id="GO:0008831">
    <property type="term" value="F:dTDP-4-dehydrorhamnose reductase activity"/>
    <property type="evidence" value="ECO:0007669"/>
    <property type="project" value="UniProtKB-EC"/>
</dbReference>
<comment type="function">
    <text evidence="5">Catalyzes the reduction of dTDP-6-deoxy-L-lyxo-4-hexulose to yield dTDP-L-rhamnose.</text>
</comment>
<feature type="domain" description="RmlD-like substrate binding" evidence="6">
    <location>
        <begin position="198"/>
        <end position="476"/>
    </location>
</feature>
<dbReference type="Gene3D" id="3.90.25.10">
    <property type="entry name" value="UDP-galactose 4-epimerase, domain 1"/>
    <property type="match status" value="1"/>
</dbReference>
<comment type="similarity">
    <text evidence="1">Belongs to the dTDP-4-dehydrorhamnose 3,5-epimerase family.</text>
</comment>
<keyword evidence="5" id="KW-0560">Oxidoreductase</keyword>
<organism evidence="7 8">
    <name type="scientific">Arthrobacter psychrochitiniphilus</name>
    <dbReference type="NCBI Taxonomy" id="291045"/>
    <lineage>
        <taxon>Bacteria</taxon>
        <taxon>Bacillati</taxon>
        <taxon>Actinomycetota</taxon>
        <taxon>Actinomycetes</taxon>
        <taxon>Micrococcales</taxon>
        <taxon>Micrococcaceae</taxon>
        <taxon>Arthrobacter</taxon>
    </lineage>
</organism>
<evidence type="ECO:0000259" key="6">
    <source>
        <dbReference type="Pfam" id="PF04321"/>
    </source>
</evidence>
<proteinExistence type="inferred from homology"/>
<evidence type="ECO:0000313" key="8">
    <source>
        <dbReference type="Proteomes" id="UP000246303"/>
    </source>
</evidence>
<dbReference type="CDD" id="cd05254">
    <property type="entry name" value="dTDP_HR_like_SDR_e"/>
    <property type="match status" value="1"/>
</dbReference>
<dbReference type="AlphaFoldDB" id="A0A2V3DVI5"/>
<dbReference type="InterPro" id="IPR000888">
    <property type="entry name" value="RmlC-like"/>
</dbReference>
<dbReference type="InterPro" id="IPR014710">
    <property type="entry name" value="RmlC-like_jellyroll"/>
</dbReference>
<dbReference type="InterPro" id="IPR029903">
    <property type="entry name" value="RmlD-like-bd"/>
</dbReference>
<gene>
    <name evidence="7" type="ORF">CVS29_01775</name>
</gene>
<reference evidence="7 8" key="1">
    <citation type="submission" date="2018-05" db="EMBL/GenBank/DDBJ databases">
        <title>Genetic diversity of glacier-inhabiting Cryobacterium bacteria in China and description of Cryobacterium mengkeensis sp. nov. and Arthrobacter glacialis sp. nov.</title>
        <authorList>
            <person name="Liu Q."/>
            <person name="Xin Y.-H."/>
        </authorList>
    </citation>
    <scope>NUCLEOTIDE SEQUENCE [LARGE SCALE GENOMIC DNA]</scope>
    <source>
        <strain evidence="7 8">GP3</strain>
    </source>
</reference>
<dbReference type="GO" id="GO:0008830">
    <property type="term" value="F:dTDP-4-dehydrorhamnose 3,5-epimerase activity"/>
    <property type="evidence" value="ECO:0007669"/>
    <property type="project" value="InterPro"/>
</dbReference>
<dbReference type="RefSeq" id="WP_110104608.1">
    <property type="nucleotide sequence ID" value="NZ_JACBZZ010000001.1"/>
</dbReference>
<dbReference type="InterPro" id="IPR011051">
    <property type="entry name" value="RmlC_Cupin_sf"/>
</dbReference>